<feature type="transmembrane region" description="Helical" evidence="6">
    <location>
        <begin position="42"/>
        <end position="65"/>
    </location>
</feature>
<dbReference type="InterPro" id="IPR007436">
    <property type="entry name" value="DUF485"/>
</dbReference>
<feature type="transmembrane region" description="Helical" evidence="6">
    <location>
        <begin position="77"/>
        <end position="98"/>
    </location>
</feature>
<evidence type="ECO:0000313" key="8">
    <source>
        <dbReference type="Proteomes" id="UP000774570"/>
    </source>
</evidence>
<evidence type="ECO:0000256" key="4">
    <source>
        <dbReference type="ARBA" id="ARBA00023136"/>
    </source>
</evidence>
<evidence type="ECO:0000313" key="7">
    <source>
        <dbReference type="EMBL" id="MBW8487337.1"/>
    </source>
</evidence>
<dbReference type="PANTHER" id="PTHR38441:SF1">
    <property type="entry name" value="MEMBRANE PROTEIN"/>
    <property type="match status" value="1"/>
</dbReference>
<keyword evidence="2 6" id="KW-0812">Transmembrane</keyword>
<proteinExistence type="predicted"/>
<dbReference type="EMBL" id="JAIBOA010000033">
    <property type="protein sequence ID" value="MBW8487337.1"/>
    <property type="molecule type" value="Genomic_DNA"/>
</dbReference>
<dbReference type="PANTHER" id="PTHR38441">
    <property type="entry name" value="INTEGRAL MEMBRANE PROTEIN-RELATED"/>
    <property type="match status" value="1"/>
</dbReference>
<dbReference type="Pfam" id="PF04341">
    <property type="entry name" value="DUF485"/>
    <property type="match status" value="1"/>
</dbReference>
<organism evidence="7 8">
    <name type="scientific">Actinomadura parmotrematis</name>
    <dbReference type="NCBI Taxonomy" id="2864039"/>
    <lineage>
        <taxon>Bacteria</taxon>
        <taxon>Bacillati</taxon>
        <taxon>Actinomycetota</taxon>
        <taxon>Actinomycetes</taxon>
        <taxon>Streptosporangiales</taxon>
        <taxon>Thermomonosporaceae</taxon>
        <taxon>Actinomadura</taxon>
    </lineage>
</organism>
<evidence type="ECO:0000256" key="3">
    <source>
        <dbReference type="ARBA" id="ARBA00022989"/>
    </source>
</evidence>
<dbReference type="SUPFAM" id="SSF161111">
    <property type="entry name" value="Cation efflux protein transmembrane domain-like"/>
    <property type="match status" value="1"/>
</dbReference>
<evidence type="ECO:0000256" key="6">
    <source>
        <dbReference type="SAM" id="Phobius"/>
    </source>
</evidence>
<name>A0ABS7G3R5_9ACTN</name>
<gene>
    <name evidence="7" type="ORF">K1Y72_33635</name>
</gene>
<evidence type="ECO:0000256" key="1">
    <source>
        <dbReference type="ARBA" id="ARBA00004141"/>
    </source>
</evidence>
<reference evidence="7 8" key="1">
    <citation type="submission" date="2021-07" db="EMBL/GenBank/DDBJ databases">
        <title>Actinomadura sp. PM05-2 isolated from lichen.</title>
        <authorList>
            <person name="Somphong A."/>
            <person name="Phongsopitanun W."/>
            <person name="Tanasupawat S."/>
            <person name="Peongsungnone V."/>
        </authorList>
    </citation>
    <scope>NUCLEOTIDE SEQUENCE [LARGE SCALE GENOMIC DNA]</scope>
    <source>
        <strain evidence="7 8">PM05-2</strain>
    </source>
</reference>
<keyword evidence="4 6" id="KW-0472">Membrane</keyword>
<sequence>MVWDSGPPERRGSGRVRQKQARRYAALAQDERFRLLRSRFRWLAVSIVSTFLGWYLLYVLLSAFARGLMGQRVLGNINVGLILGVLQFVSTFLLAWAYTSYARKILDPLARELREEAEQAAGVPFARRAVHDAAEGAVEGARARPGSGAPAGHESGAVAEQRAREGWSGAVRPDPGWLR</sequence>
<dbReference type="Proteomes" id="UP000774570">
    <property type="component" value="Unassembled WGS sequence"/>
</dbReference>
<comment type="subcellular location">
    <subcellularLocation>
        <location evidence="1">Membrane</location>
        <topology evidence="1">Multi-pass membrane protein</topology>
    </subcellularLocation>
</comment>
<evidence type="ECO:0000256" key="5">
    <source>
        <dbReference type="SAM" id="MobiDB-lite"/>
    </source>
</evidence>
<feature type="compositionally biased region" description="Low complexity" evidence="5">
    <location>
        <begin position="136"/>
        <end position="152"/>
    </location>
</feature>
<keyword evidence="8" id="KW-1185">Reference proteome</keyword>
<dbReference type="InterPro" id="IPR027469">
    <property type="entry name" value="Cation_efflux_TMD_sf"/>
</dbReference>
<feature type="region of interest" description="Disordered" evidence="5">
    <location>
        <begin position="136"/>
        <end position="179"/>
    </location>
</feature>
<accession>A0ABS7G3R5</accession>
<evidence type="ECO:0000256" key="2">
    <source>
        <dbReference type="ARBA" id="ARBA00022692"/>
    </source>
</evidence>
<comment type="caution">
    <text evidence="7">The sequence shown here is derived from an EMBL/GenBank/DDBJ whole genome shotgun (WGS) entry which is preliminary data.</text>
</comment>
<dbReference type="RefSeq" id="WP_220170576.1">
    <property type="nucleotide sequence ID" value="NZ_JAIBOA010000033.1"/>
</dbReference>
<keyword evidence="3 6" id="KW-1133">Transmembrane helix</keyword>
<protein>
    <submittedName>
        <fullName evidence="7">DUF485 domain-containing protein</fullName>
    </submittedName>
</protein>